<name>A0ABR2GRB8_9EUKA</name>
<dbReference type="Proteomes" id="UP001470230">
    <property type="component" value="Unassembled WGS sequence"/>
</dbReference>
<comment type="caution">
    <text evidence="2">The sequence shown here is derived from an EMBL/GenBank/DDBJ whole genome shotgun (WGS) entry which is preliminary data.</text>
</comment>
<dbReference type="PANTHER" id="PTHR45661">
    <property type="entry name" value="SURFACE ANTIGEN"/>
    <property type="match status" value="1"/>
</dbReference>
<dbReference type="InterPro" id="IPR026906">
    <property type="entry name" value="LRR_5"/>
</dbReference>
<dbReference type="Pfam" id="PF13306">
    <property type="entry name" value="LRR_5"/>
    <property type="match status" value="2"/>
</dbReference>
<dbReference type="SUPFAM" id="SSF52058">
    <property type="entry name" value="L domain-like"/>
    <property type="match status" value="1"/>
</dbReference>
<dbReference type="PRINTS" id="PR00109">
    <property type="entry name" value="TYRKINASE"/>
</dbReference>
<dbReference type="InterPro" id="IPR053139">
    <property type="entry name" value="Surface_bspA-like"/>
</dbReference>
<proteinExistence type="predicted"/>
<accession>A0ABR2GRB8</accession>
<dbReference type="InterPro" id="IPR001245">
    <property type="entry name" value="Ser-Thr/Tyr_kinase_cat_dom"/>
</dbReference>
<reference evidence="2 3" key="1">
    <citation type="submission" date="2024-04" db="EMBL/GenBank/DDBJ databases">
        <title>Tritrichomonas musculus Genome.</title>
        <authorList>
            <person name="Alves-Ferreira E."/>
            <person name="Grigg M."/>
            <person name="Lorenzi H."/>
            <person name="Galac M."/>
        </authorList>
    </citation>
    <scope>NUCLEOTIDE SEQUENCE [LARGE SCALE GENOMIC DNA]</scope>
    <source>
        <strain evidence="2 3">EAF2021</strain>
    </source>
</reference>
<dbReference type="SMART" id="SM00220">
    <property type="entry name" value="S_TKc"/>
    <property type="match status" value="1"/>
</dbReference>
<dbReference type="PROSITE" id="PS00108">
    <property type="entry name" value="PROTEIN_KINASE_ST"/>
    <property type="match status" value="1"/>
</dbReference>
<dbReference type="InterPro" id="IPR008271">
    <property type="entry name" value="Ser/Thr_kinase_AS"/>
</dbReference>
<keyword evidence="3" id="KW-1185">Reference proteome</keyword>
<protein>
    <recommendedName>
        <fullName evidence="1">Protein kinase domain-containing protein</fullName>
    </recommendedName>
</protein>
<dbReference type="Gene3D" id="1.10.510.10">
    <property type="entry name" value="Transferase(Phosphotransferase) domain 1"/>
    <property type="match status" value="1"/>
</dbReference>
<organism evidence="2 3">
    <name type="scientific">Tritrichomonas musculus</name>
    <dbReference type="NCBI Taxonomy" id="1915356"/>
    <lineage>
        <taxon>Eukaryota</taxon>
        <taxon>Metamonada</taxon>
        <taxon>Parabasalia</taxon>
        <taxon>Tritrichomonadida</taxon>
        <taxon>Tritrichomonadidae</taxon>
        <taxon>Tritrichomonas</taxon>
    </lineage>
</organism>
<gene>
    <name evidence="2" type="ORF">M9Y10_037726</name>
</gene>
<dbReference type="PROSITE" id="PS50011">
    <property type="entry name" value="PROTEIN_KINASE_DOM"/>
    <property type="match status" value="1"/>
</dbReference>
<dbReference type="InterPro" id="IPR011009">
    <property type="entry name" value="Kinase-like_dom_sf"/>
</dbReference>
<dbReference type="Pfam" id="PF00069">
    <property type="entry name" value="Pkinase"/>
    <property type="match status" value="1"/>
</dbReference>
<evidence type="ECO:0000313" key="2">
    <source>
        <dbReference type="EMBL" id="KAK8836467.1"/>
    </source>
</evidence>
<dbReference type="InterPro" id="IPR000719">
    <property type="entry name" value="Prot_kinase_dom"/>
</dbReference>
<dbReference type="Gene3D" id="3.80.10.10">
    <property type="entry name" value="Ribonuclease Inhibitor"/>
    <property type="match status" value="4"/>
</dbReference>
<evidence type="ECO:0000259" key="1">
    <source>
        <dbReference type="PROSITE" id="PS50011"/>
    </source>
</evidence>
<evidence type="ECO:0000313" key="3">
    <source>
        <dbReference type="Proteomes" id="UP001470230"/>
    </source>
</evidence>
<dbReference type="PANTHER" id="PTHR45661:SF3">
    <property type="entry name" value="IG-LIKE DOMAIN-CONTAINING PROTEIN"/>
    <property type="match status" value="1"/>
</dbReference>
<sequence length="811" mass="91218">MINLNHPTIIKFKGYSLTDFHNENNITIIMDFKENGSLSNIIQKAQHSLADYQYDNTARQIILIGVSCGMMYLHDHQIIHRDLKPGNILLDENYHPFISDFGLSKSLMYDHISSQFSLCGTLIYMAPEVISEGRYSFKSDVYSFGIVMYEIVTESFPYPALESDEMTEDEFKNKVVNEFYRPSFHVPVKKSIKNLIENCWSTNPESRPTFKEIFRKLTLINDTDSSCDCCLDGVIIDKIISYVESIVDDDFYDSLKNHKNEFISIEQFNSLCLREQHSEIQKIIDKLNNKIFIDINNLLIYLLSFDSSSKNTKFFEIKSKKPKISLDQTDELKQIILHSKAAKKIFLNDSFDSDYFIQLIKPFDQISIEMKYPSKKFKNIYEKVKEFKEAKKVQIKMSLFITKIEETDETFQSDKNIDFVVIDSSVSSISNRFFYECSQLKEVTISDTMKSIGELSFWGCSSLSFIDIPSSVTSIGSNAFEGCSSLAEFTIPPSVTIINSGTFCRCSSLKRVTIPASVTKIGRNSFRECSSLKQIAIPSSVILIGDNAFAGCRKLLEVSIPSTMISLGMHLFRNCTSLTQITIPFSIPSIRRYSFEGCSSLEEVVMHSSIREIEDFAFDGCSSLKDLTIPHSVVSIGRSAFSRCVSLFHVTIPHSVIVINASCFWGCLNLKFVSFPSSLTEIGPYAFSGCSSLIRVEIPSSVNSIGAATFLDCCSLKEVSIHSSIQSIESSTFCGCFSLKSFDIPSSVTSINECAFYGCSSLRNVSVPSSVTQIGDCAFYDCSNLTQIRIPSSVTNIGESAFPSQTRIVHY</sequence>
<feature type="domain" description="Protein kinase" evidence="1">
    <location>
        <begin position="1"/>
        <end position="219"/>
    </location>
</feature>
<dbReference type="SUPFAM" id="SSF56112">
    <property type="entry name" value="Protein kinase-like (PK-like)"/>
    <property type="match status" value="1"/>
</dbReference>
<dbReference type="EMBL" id="JAPFFF010000065">
    <property type="protein sequence ID" value="KAK8836467.1"/>
    <property type="molecule type" value="Genomic_DNA"/>
</dbReference>
<dbReference type="InterPro" id="IPR032675">
    <property type="entry name" value="LRR_dom_sf"/>
</dbReference>